<dbReference type="PANTHER" id="PTHR13794">
    <property type="entry name" value="ENOLASE SUPERFAMILY, MANDELATE RACEMASE"/>
    <property type="match status" value="1"/>
</dbReference>
<comment type="caution">
    <text evidence="5">The sequence shown here is derived from an EMBL/GenBank/DDBJ whole genome shotgun (WGS) entry which is preliminary data.</text>
</comment>
<dbReference type="RefSeq" id="WP_198875797.1">
    <property type="nucleotide sequence ID" value="NZ_JAEKMH010000002.1"/>
</dbReference>
<dbReference type="GO" id="GO:0016052">
    <property type="term" value="P:carbohydrate catabolic process"/>
    <property type="evidence" value="ECO:0007669"/>
    <property type="project" value="TreeGrafter"/>
</dbReference>
<evidence type="ECO:0000256" key="3">
    <source>
        <dbReference type="ARBA" id="ARBA00022842"/>
    </source>
</evidence>
<evidence type="ECO:0000259" key="4">
    <source>
        <dbReference type="SMART" id="SM00922"/>
    </source>
</evidence>
<dbReference type="Pfam" id="PF13378">
    <property type="entry name" value="MR_MLE_C"/>
    <property type="match status" value="1"/>
</dbReference>
<dbReference type="Gene3D" id="3.30.390.10">
    <property type="entry name" value="Enolase-like, N-terminal domain"/>
    <property type="match status" value="1"/>
</dbReference>
<dbReference type="InterPro" id="IPR036849">
    <property type="entry name" value="Enolase-like_C_sf"/>
</dbReference>
<keyword evidence="3" id="KW-0460">Magnesium</keyword>
<evidence type="ECO:0000313" key="6">
    <source>
        <dbReference type="Proteomes" id="UP000602124"/>
    </source>
</evidence>
<accession>A0A934MQN9</accession>
<dbReference type="InterPro" id="IPR013341">
    <property type="entry name" value="Mandelate_racemase_N_dom"/>
</dbReference>
<dbReference type="PANTHER" id="PTHR13794:SF58">
    <property type="entry name" value="MITOCHONDRIAL ENOLASE SUPERFAMILY MEMBER 1"/>
    <property type="match status" value="1"/>
</dbReference>
<gene>
    <name evidence="5" type="ORF">JEQ47_07450</name>
</gene>
<evidence type="ECO:0000256" key="1">
    <source>
        <dbReference type="ARBA" id="ARBA00001946"/>
    </source>
</evidence>
<dbReference type="EMBL" id="JAEKMH010000002">
    <property type="protein sequence ID" value="MBJ3784549.1"/>
    <property type="molecule type" value="Genomic_DNA"/>
</dbReference>
<protein>
    <submittedName>
        <fullName evidence="5">Mandelate racemase family protein</fullName>
    </submittedName>
</protein>
<dbReference type="SUPFAM" id="SSF51604">
    <property type="entry name" value="Enolase C-terminal domain-like"/>
    <property type="match status" value="1"/>
</dbReference>
<dbReference type="InterPro" id="IPR013342">
    <property type="entry name" value="Mandelate_racemase_C"/>
</dbReference>
<dbReference type="InterPro" id="IPR046945">
    <property type="entry name" value="RHMD-like"/>
</dbReference>
<feature type="domain" description="Mandelate racemase/muconate lactonizing enzyme C-terminal" evidence="4">
    <location>
        <begin position="150"/>
        <end position="253"/>
    </location>
</feature>
<dbReference type="CDD" id="cd03329">
    <property type="entry name" value="MR_like_4"/>
    <property type="match status" value="1"/>
</dbReference>
<dbReference type="GO" id="GO:0016836">
    <property type="term" value="F:hydro-lyase activity"/>
    <property type="evidence" value="ECO:0007669"/>
    <property type="project" value="TreeGrafter"/>
</dbReference>
<dbReference type="SMART" id="SM00922">
    <property type="entry name" value="MR_MLE"/>
    <property type="match status" value="1"/>
</dbReference>
<reference evidence="5" key="1">
    <citation type="submission" date="2020-12" db="EMBL/GenBank/DDBJ databases">
        <title>Devosia sp. MSA67 isolated from Mo River.</title>
        <authorList>
            <person name="Ma F."/>
            <person name="Zi Z."/>
        </authorList>
    </citation>
    <scope>NUCLEOTIDE SEQUENCE</scope>
    <source>
        <strain evidence="5">MSA67</strain>
    </source>
</reference>
<dbReference type="Gene3D" id="3.20.20.120">
    <property type="entry name" value="Enolase-like C-terminal domain"/>
    <property type="match status" value="1"/>
</dbReference>
<keyword evidence="6" id="KW-1185">Reference proteome</keyword>
<dbReference type="Proteomes" id="UP000602124">
    <property type="component" value="Unassembled WGS sequence"/>
</dbReference>
<keyword evidence="2" id="KW-0479">Metal-binding</keyword>
<proteinExistence type="predicted"/>
<dbReference type="InterPro" id="IPR029017">
    <property type="entry name" value="Enolase-like_N"/>
</dbReference>
<dbReference type="InterPro" id="IPR029065">
    <property type="entry name" value="Enolase_C-like"/>
</dbReference>
<comment type="cofactor">
    <cofactor evidence="1">
        <name>Mg(2+)</name>
        <dbReference type="ChEBI" id="CHEBI:18420"/>
    </cofactor>
</comment>
<dbReference type="SUPFAM" id="SSF54826">
    <property type="entry name" value="Enolase N-terminal domain-like"/>
    <property type="match status" value="1"/>
</dbReference>
<name>A0A934MQN9_9HYPH</name>
<dbReference type="Pfam" id="PF02746">
    <property type="entry name" value="MR_MLE_N"/>
    <property type="match status" value="1"/>
</dbReference>
<sequence length="382" mass="42828">MKIVDVKVRRFWHTTNEEIDSDGHAHPGPERKIKKALLTLVADDGTEGHTVTSPEIVRPYLVDAYLKPVLLGKDPMNREALWQDLAHWQRGSSMQLTDRTLAVVDIALWDLAGNKLGMPVYKLIGGYRDKVPAYGSIMCGDEIEGGLATPEDYGRFAEKLVKRGYKAIKLHTWMPPVSWSPNVDMDIKACAAVREAVGPDIDLMLDAYHWYSRTDALKLGRGLEKLNFTWIEEVIDEQSMASYVWLTEQLDIPVIGPESMGGKYFHRAEWITAKACDILRTGVDDVGGISPALKTMHLAESFGMNCEVHGHGAANLIVAAVSKNARWYERGLLHPFLEYDDCEDYLHAIPDPMDDEGFVHLSQKPGVGEDFNFDYINDNLAD</sequence>
<evidence type="ECO:0000256" key="2">
    <source>
        <dbReference type="ARBA" id="ARBA00022723"/>
    </source>
</evidence>
<organism evidence="5 6">
    <name type="scientific">Devosia sediminis</name>
    <dbReference type="NCBI Taxonomy" id="2798801"/>
    <lineage>
        <taxon>Bacteria</taxon>
        <taxon>Pseudomonadati</taxon>
        <taxon>Pseudomonadota</taxon>
        <taxon>Alphaproteobacteria</taxon>
        <taxon>Hyphomicrobiales</taxon>
        <taxon>Devosiaceae</taxon>
        <taxon>Devosia</taxon>
    </lineage>
</organism>
<dbReference type="AlphaFoldDB" id="A0A934MQN9"/>
<dbReference type="GO" id="GO:0000287">
    <property type="term" value="F:magnesium ion binding"/>
    <property type="evidence" value="ECO:0007669"/>
    <property type="project" value="TreeGrafter"/>
</dbReference>
<evidence type="ECO:0000313" key="5">
    <source>
        <dbReference type="EMBL" id="MBJ3784549.1"/>
    </source>
</evidence>